<proteinExistence type="predicted"/>
<organism evidence="1 2">
    <name type="scientific">Ricinus communis</name>
    <name type="common">Castor bean</name>
    <dbReference type="NCBI Taxonomy" id="3988"/>
    <lineage>
        <taxon>Eukaryota</taxon>
        <taxon>Viridiplantae</taxon>
        <taxon>Streptophyta</taxon>
        <taxon>Embryophyta</taxon>
        <taxon>Tracheophyta</taxon>
        <taxon>Spermatophyta</taxon>
        <taxon>Magnoliopsida</taxon>
        <taxon>eudicotyledons</taxon>
        <taxon>Gunneridae</taxon>
        <taxon>Pentapetalae</taxon>
        <taxon>rosids</taxon>
        <taxon>fabids</taxon>
        <taxon>Malpighiales</taxon>
        <taxon>Euphorbiaceae</taxon>
        <taxon>Acalyphoideae</taxon>
        <taxon>Acalypheae</taxon>
        <taxon>Ricinus</taxon>
    </lineage>
</organism>
<evidence type="ECO:0000313" key="2">
    <source>
        <dbReference type="Proteomes" id="UP000008311"/>
    </source>
</evidence>
<dbReference type="AlphaFoldDB" id="B9SWR6"/>
<reference evidence="2" key="1">
    <citation type="journal article" date="2010" name="Nat. Biotechnol.">
        <title>Draft genome sequence of the oilseed species Ricinus communis.</title>
        <authorList>
            <person name="Chan A.P."/>
            <person name="Crabtree J."/>
            <person name="Zhao Q."/>
            <person name="Lorenzi H."/>
            <person name="Orvis J."/>
            <person name="Puiu D."/>
            <person name="Melake-Berhan A."/>
            <person name="Jones K.M."/>
            <person name="Redman J."/>
            <person name="Chen G."/>
            <person name="Cahoon E.B."/>
            <person name="Gedil M."/>
            <person name="Stanke M."/>
            <person name="Haas B.J."/>
            <person name="Wortman J.R."/>
            <person name="Fraser-Liggett C.M."/>
            <person name="Ravel J."/>
            <person name="Rabinowicz P.D."/>
        </authorList>
    </citation>
    <scope>NUCLEOTIDE SEQUENCE [LARGE SCALE GENOMIC DNA]</scope>
    <source>
        <strain evidence="2">cv. Hale</strain>
    </source>
</reference>
<keyword evidence="2" id="KW-1185">Reference proteome</keyword>
<evidence type="ECO:0000313" key="1">
    <source>
        <dbReference type="EMBL" id="EEF31945.1"/>
    </source>
</evidence>
<dbReference type="EMBL" id="EQ974210">
    <property type="protein sequence ID" value="EEF31945.1"/>
    <property type="molecule type" value="Genomic_DNA"/>
</dbReference>
<dbReference type="Proteomes" id="UP000008311">
    <property type="component" value="Unassembled WGS sequence"/>
</dbReference>
<sequence>MRDRRRKWKREACVTHPNGSSNIAMEMGKGKFNVCVIEFGKNEGNNCKNGKRSKRELDATLNICISTDSGDDQFLREP</sequence>
<protein>
    <submittedName>
        <fullName evidence="1">Uncharacterized protein</fullName>
    </submittedName>
</protein>
<dbReference type="InParanoid" id="B9SWR6"/>
<name>B9SWR6_RICCO</name>
<accession>B9SWR6</accession>
<gene>
    <name evidence="1" type="ORF">RCOM_0508360</name>
</gene>